<evidence type="ECO:0000259" key="1">
    <source>
        <dbReference type="Pfam" id="PF00078"/>
    </source>
</evidence>
<dbReference type="PANTHER" id="PTHR37984:SF5">
    <property type="entry name" value="PROTEIN NYNRIN-LIKE"/>
    <property type="match status" value="1"/>
</dbReference>
<gene>
    <name evidence="2" type="ORF">ANCDUO_23398</name>
</gene>
<dbReference type="EMBL" id="KN768994">
    <property type="protein sequence ID" value="KIH46549.1"/>
    <property type="molecule type" value="Genomic_DNA"/>
</dbReference>
<evidence type="ECO:0000313" key="2">
    <source>
        <dbReference type="EMBL" id="KIH46549.1"/>
    </source>
</evidence>
<sequence length="166" mass="18550">MGYGVFIFKEGKSEVSKQGIEITPLRNSNVLFKDKTGKATIAIIETVGFELIVEAVFKKKSDVLNGTIIQNKMVAGVRGVTTYLDDILVCGKTEQEHLENSLALFQRISEYALKVRIGKCLFAGPEIRYLGFILDRNDRRPKKIKEISDDQASRLKSAIVKLEVIA</sequence>
<dbReference type="PANTHER" id="PTHR37984">
    <property type="entry name" value="PROTEIN CBG26694"/>
    <property type="match status" value="1"/>
</dbReference>
<dbReference type="InterPro" id="IPR000477">
    <property type="entry name" value="RT_dom"/>
</dbReference>
<dbReference type="OrthoDB" id="5919961at2759"/>
<keyword evidence="3" id="KW-1185">Reference proteome</keyword>
<dbReference type="AlphaFoldDB" id="A0A0C2FIJ5"/>
<name>A0A0C2FIJ5_9BILA</name>
<dbReference type="InterPro" id="IPR043502">
    <property type="entry name" value="DNA/RNA_pol_sf"/>
</dbReference>
<dbReference type="SUPFAM" id="SSF56672">
    <property type="entry name" value="DNA/RNA polymerases"/>
    <property type="match status" value="1"/>
</dbReference>
<organism evidence="2 3">
    <name type="scientific">Ancylostoma duodenale</name>
    <dbReference type="NCBI Taxonomy" id="51022"/>
    <lineage>
        <taxon>Eukaryota</taxon>
        <taxon>Metazoa</taxon>
        <taxon>Ecdysozoa</taxon>
        <taxon>Nematoda</taxon>
        <taxon>Chromadorea</taxon>
        <taxon>Rhabditida</taxon>
        <taxon>Rhabditina</taxon>
        <taxon>Rhabditomorpha</taxon>
        <taxon>Strongyloidea</taxon>
        <taxon>Ancylostomatidae</taxon>
        <taxon>Ancylostomatinae</taxon>
        <taxon>Ancylostoma</taxon>
    </lineage>
</organism>
<accession>A0A0C2FIJ5</accession>
<protein>
    <recommendedName>
        <fullName evidence="1">Reverse transcriptase domain-containing protein</fullName>
    </recommendedName>
</protein>
<dbReference type="InterPro" id="IPR043128">
    <property type="entry name" value="Rev_trsase/Diguanyl_cyclase"/>
</dbReference>
<proteinExistence type="predicted"/>
<dbReference type="InterPro" id="IPR050951">
    <property type="entry name" value="Retrovirus_Pol_polyprotein"/>
</dbReference>
<reference evidence="2 3" key="1">
    <citation type="submission" date="2013-12" db="EMBL/GenBank/DDBJ databases">
        <title>Draft genome of the parsitic nematode Ancylostoma duodenale.</title>
        <authorList>
            <person name="Mitreva M."/>
        </authorList>
    </citation>
    <scope>NUCLEOTIDE SEQUENCE [LARGE SCALE GENOMIC DNA]</scope>
    <source>
        <strain evidence="2 3">Zhejiang</strain>
    </source>
</reference>
<feature type="domain" description="Reverse transcriptase" evidence="1">
    <location>
        <begin position="80"/>
        <end position="134"/>
    </location>
</feature>
<dbReference type="Pfam" id="PF00078">
    <property type="entry name" value="RVT_1"/>
    <property type="match status" value="1"/>
</dbReference>
<evidence type="ECO:0000313" key="3">
    <source>
        <dbReference type="Proteomes" id="UP000054047"/>
    </source>
</evidence>
<dbReference type="Proteomes" id="UP000054047">
    <property type="component" value="Unassembled WGS sequence"/>
</dbReference>
<dbReference type="Gene3D" id="3.30.70.270">
    <property type="match status" value="1"/>
</dbReference>